<name>A0A060YYU7_ONCMY</name>
<dbReference type="EMBL" id="FR917080">
    <property type="protein sequence ID" value="CDQ94200.1"/>
    <property type="molecule type" value="Genomic_DNA"/>
</dbReference>
<dbReference type="GO" id="GO:0004518">
    <property type="term" value="F:nuclease activity"/>
    <property type="evidence" value="ECO:0007669"/>
    <property type="project" value="InterPro"/>
</dbReference>
<proteinExistence type="predicted"/>
<keyword evidence="1" id="KW-1133">Transmembrane helix</keyword>
<accession>A0A060YYU7</accession>
<keyword evidence="1" id="KW-0812">Transmembrane</keyword>
<evidence type="ECO:0000256" key="1">
    <source>
        <dbReference type="SAM" id="Phobius"/>
    </source>
</evidence>
<dbReference type="InterPro" id="IPR006085">
    <property type="entry name" value="XPG_DNA_repair_N"/>
</dbReference>
<evidence type="ECO:0000259" key="2">
    <source>
        <dbReference type="Pfam" id="PF00752"/>
    </source>
</evidence>
<feature type="domain" description="XPG N-terminal" evidence="2">
    <location>
        <begin position="1"/>
        <end position="29"/>
    </location>
</feature>
<reference evidence="3" key="1">
    <citation type="journal article" date="2014" name="Nat. Commun.">
        <title>The rainbow trout genome provides novel insights into evolution after whole-genome duplication in vertebrates.</title>
        <authorList>
            <person name="Berthelot C."/>
            <person name="Brunet F."/>
            <person name="Chalopin D."/>
            <person name="Juanchich A."/>
            <person name="Bernard M."/>
            <person name="Noel B."/>
            <person name="Bento P."/>
            <person name="Da Silva C."/>
            <person name="Labadie K."/>
            <person name="Alberti A."/>
            <person name="Aury J.M."/>
            <person name="Louis A."/>
            <person name="Dehais P."/>
            <person name="Bardou P."/>
            <person name="Montfort J."/>
            <person name="Klopp C."/>
            <person name="Cabau C."/>
            <person name="Gaspin C."/>
            <person name="Thorgaard G.H."/>
            <person name="Boussaha M."/>
            <person name="Quillet E."/>
            <person name="Guyomard R."/>
            <person name="Galiana D."/>
            <person name="Bobe J."/>
            <person name="Volff J.N."/>
            <person name="Genet C."/>
            <person name="Wincker P."/>
            <person name="Jaillon O."/>
            <person name="Roest Crollius H."/>
            <person name="Guiguen Y."/>
        </authorList>
    </citation>
    <scope>NUCLEOTIDE SEQUENCE [LARGE SCALE GENOMIC DNA]</scope>
</reference>
<dbReference type="Proteomes" id="UP000193380">
    <property type="component" value="Unassembled WGS sequence"/>
</dbReference>
<organism evidence="3 4">
    <name type="scientific">Oncorhynchus mykiss</name>
    <name type="common">Rainbow trout</name>
    <name type="synonym">Salmo gairdneri</name>
    <dbReference type="NCBI Taxonomy" id="8022"/>
    <lineage>
        <taxon>Eukaryota</taxon>
        <taxon>Metazoa</taxon>
        <taxon>Chordata</taxon>
        <taxon>Craniata</taxon>
        <taxon>Vertebrata</taxon>
        <taxon>Euteleostomi</taxon>
        <taxon>Actinopterygii</taxon>
        <taxon>Neopterygii</taxon>
        <taxon>Teleostei</taxon>
        <taxon>Protacanthopterygii</taxon>
        <taxon>Salmoniformes</taxon>
        <taxon>Salmonidae</taxon>
        <taxon>Salmoninae</taxon>
        <taxon>Oncorhynchus</taxon>
    </lineage>
</organism>
<evidence type="ECO:0000313" key="4">
    <source>
        <dbReference type="Proteomes" id="UP000193380"/>
    </source>
</evidence>
<feature type="transmembrane region" description="Helical" evidence="1">
    <location>
        <begin position="42"/>
        <end position="59"/>
    </location>
</feature>
<evidence type="ECO:0000313" key="3">
    <source>
        <dbReference type="EMBL" id="CDQ94200.1"/>
    </source>
</evidence>
<dbReference type="PaxDb" id="8022-A0A060YYU7"/>
<gene>
    <name evidence="3" type="ORF">GSONMT00032209001</name>
</gene>
<reference evidence="3" key="2">
    <citation type="submission" date="2014-03" db="EMBL/GenBank/DDBJ databases">
        <authorList>
            <person name="Genoscope - CEA"/>
        </authorList>
    </citation>
    <scope>NUCLEOTIDE SEQUENCE</scope>
</reference>
<keyword evidence="1" id="KW-0472">Membrane</keyword>
<dbReference type="STRING" id="8022.A0A060YYU7"/>
<dbReference type="Gene3D" id="3.40.50.1010">
    <property type="entry name" value="5'-nuclease"/>
    <property type="match status" value="1"/>
</dbReference>
<protein>
    <recommendedName>
        <fullName evidence="2">XPG N-terminal domain-containing protein</fullName>
    </recommendedName>
</protein>
<sequence>MGVHGLWKLLETTGKPINPETLEGKILAVGILPDTTRSPPPIALLNSFFLSLSLFLTFLK</sequence>
<dbReference type="Pfam" id="PF00752">
    <property type="entry name" value="XPG_N"/>
    <property type="match status" value="1"/>
</dbReference>
<dbReference type="AlphaFoldDB" id="A0A060YYU7"/>